<sequence length="414" mass="45010">MTTRKNMGQIEELRAPRNRYRNNDKAIGIGNAFWEATRDAGLAGIVANLDGDGYLKTDDGHRFLNLSCCSYLDLDSHPLVAEGAAAALQRYGVLDHCISRIRIQLPALLELEARLSALFRAKVVTAISASAATAGVLPLVASGHLSGGPKPVMVFDKQCHFSMNLYKPVCGDETLVLTSPHNDMNWLEDVCRKYPNVAYVCDGTYSMGGHAPVHDLLELQRKYGLFLYFDDSHSLSIMGDKGEGYIRSNLGELDERTIIVATLNKAFGTSGAAIMFGPKGPDTALLLERFGGPLAWSQPMNTAAIGASLAVAELHDSPELGVRQRRLQAHIAQFDRRVATEQSGNGFPIKLVAGHGDKVIAAGQQLYRQGFYVSPVFFPIVPRDQAGLRVMVRAGIDDAEMTRLCEAVASLDLH</sequence>
<organism evidence="4 5">
    <name type="scientific">Burkholderia ubonensis</name>
    <dbReference type="NCBI Taxonomy" id="101571"/>
    <lineage>
        <taxon>Bacteria</taxon>
        <taxon>Pseudomonadati</taxon>
        <taxon>Pseudomonadota</taxon>
        <taxon>Betaproteobacteria</taxon>
        <taxon>Burkholderiales</taxon>
        <taxon>Burkholderiaceae</taxon>
        <taxon>Burkholderia</taxon>
        <taxon>Burkholderia cepacia complex</taxon>
    </lineage>
</organism>
<evidence type="ECO:0000259" key="3">
    <source>
        <dbReference type="Pfam" id="PF00155"/>
    </source>
</evidence>
<feature type="domain" description="Aminotransferase class I/classII large" evidence="3">
    <location>
        <begin position="181"/>
        <end position="408"/>
    </location>
</feature>
<dbReference type="PANTHER" id="PTHR13693">
    <property type="entry name" value="CLASS II AMINOTRANSFERASE/8-AMINO-7-OXONONANOATE SYNTHASE"/>
    <property type="match status" value="1"/>
</dbReference>
<dbReference type="SUPFAM" id="SSF53383">
    <property type="entry name" value="PLP-dependent transferases"/>
    <property type="match status" value="1"/>
</dbReference>
<dbReference type="Pfam" id="PF00155">
    <property type="entry name" value="Aminotran_1_2"/>
    <property type="match status" value="1"/>
</dbReference>
<dbReference type="InterPro" id="IPR015421">
    <property type="entry name" value="PyrdxlP-dep_Trfase_major"/>
</dbReference>
<evidence type="ECO:0000313" key="5">
    <source>
        <dbReference type="Proteomes" id="UP000065521"/>
    </source>
</evidence>
<keyword evidence="4" id="KW-0032">Aminotransferase</keyword>
<dbReference type="Proteomes" id="UP000065521">
    <property type="component" value="Unassembled WGS sequence"/>
</dbReference>
<comment type="cofactor">
    <cofactor evidence="1">
        <name>pyridoxal 5'-phosphate</name>
        <dbReference type="ChEBI" id="CHEBI:597326"/>
    </cofactor>
</comment>
<evidence type="ECO:0000313" key="4">
    <source>
        <dbReference type="EMBL" id="KUZ88810.1"/>
    </source>
</evidence>
<dbReference type="InterPro" id="IPR015424">
    <property type="entry name" value="PyrdxlP-dep_Trfase"/>
</dbReference>
<keyword evidence="2 4" id="KW-0808">Transferase</keyword>
<dbReference type="InterPro" id="IPR004839">
    <property type="entry name" value="Aminotransferase_I/II_large"/>
</dbReference>
<dbReference type="InterPro" id="IPR050087">
    <property type="entry name" value="AON_synthase_class-II"/>
</dbReference>
<dbReference type="AlphaFoldDB" id="A0A102ID02"/>
<dbReference type="Gene3D" id="3.90.1150.10">
    <property type="entry name" value="Aspartate Aminotransferase, domain 1"/>
    <property type="match status" value="1"/>
</dbReference>
<dbReference type="Gene3D" id="3.40.640.10">
    <property type="entry name" value="Type I PLP-dependent aspartate aminotransferase-like (Major domain)"/>
    <property type="match status" value="1"/>
</dbReference>
<dbReference type="GO" id="GO:0030170">
    <property type="term" value="F:pyridoxal phosphate binding"/>
    <property type="evidence" value="ECO:0007669"/>
    <property type="project" value="InterPro"/>
</dbReference>
<proteinExistence type="predicted"/>
<reference evidence="4 5" key="1">
    <citation type="submission" date="2015-11" db="EMBL/GenBank/DDBJ databases">
        <title>Expanding the genomic diversity of Burkholderia species for the development of highly accurate diagnostics.</title>
        <authorList>
            <person name="Sahl J."/>
            <person name="Keim P."/>
            <person name="Wagner D."/>
        </authorList>
    </citation>
    <scope>NUCLEOTIDE SEQUENCE [LARGE SCALE GENOMIC DNA]</scope>
    <source>
        <strain evidence="4 5">RF32-BP4</strain>
    </source>
</reference>
<dbReference type="InterPro" id="IPR015422">
    <property type="entry name" value="PyrdxlP-dep_Trfase_small"/>
</dbReference>
<evidence type="ECO:0000256" key="2">
    <source>
        <dbReference type="ARBA" id="ARBA00022679"/>
    </source>
</evidence>
<comment type="caution">
    <text evidence="4">The sequence shown here is derived from an EMBL/GenBank/DDBJ whole genome shotgun (WGS) entry which is preliminary data.</text>
</comment>
<gene>
    <name evidence="4" type="ORF">WI38_18765</name>
</gene>
<dbReference type="GO" id="GO:0008483">
    <property type="term" value="F:transaminase activity"/>
    <property type="evidence" value="ECO:0007669"/>
    <property type="project" value="UniProtKB-KW"/>
</dbReference>
<accession>A0A102ID02</accession>
<protein>
    <submittedName>
        <fullName evidence="4">Aminotransferase class I and II</fullName>
    </submittedName>
</protein>
<dbReference type="NCBIfam" id="NF005697">
    <property type="entry name" value="PRK07505.1"/>
    <property type="match status" value="1"/>
</dbReference>
<dbReference type="EMBL" id="LOTN01000036">
    <property type="protein sequence ID" value="KUZ88810.1"/>
    <property type="molecule type" value="Genomic_DNA"/>
</dbReference>
<name>A0A102ID02_9BURK</name>
<dbReference type="PANTHER" id="PTHR13693:SF3">
    <property type="entry name" value="LD36009P"/>
    <property type="match status" value="1"/>
</dbReference>
<evidence type="ECO:0000256" key="1">
    <source>
        <dbReference type="ARBA" id="ARBA00001933"/>
    </source>
</evidence>